<reference evidence="2" key="1">
    <citation type="submission" date="2021-04" db="EMBL/GenBank/DDBJ databases">
        <authorList>
            <person name="Tunstrom K."/>
        </authorList>
    </citation>
    <scope>NUCLEOTIDE SEQUENCE</scope>
</reference>
<proteinExistence type="predicted"/>
<name>A0A8S3WLY5_PARAO</name>
<dbReference type="Proteomes" id="UP000691718">
    <property type="component" value="Unassembled WGS sequence"/>
</dbReference>
<evidence type="ECO:0000256" key="1">
    <source>
        <dbReference type="SAM" id="MobiDB-lite"/>
    </source>
</evidence>
<evidence type="ECO:0000313" key="3">
    <source>
        <dbReference type="Proteomes" id="UP000691718"/>
    </source>
</evidence>
<dbReference type="AlphaFoldDB" id="A0A8S3WLY5"/>
<keyword evidence="3" id="KW-1185">Reference proteome</keyword>
<dbReference type="EMBL" id="CAJQZP010000541">
    <property type="protein sequence ID" value="CAG4967596.1"/>
    <property type="molecule type" value="Genomic_DNA"/>
</dbReference>
<evidence type="ECO:0000313" key="2">
    <source>
        <dbReference type="EMBL" id="CAG4967596.1"/>
    </source>
</evidence>
<feature type="compositionally biased region" description="Basic and acidic residues" evidence="1">
    <location>
        <begin position="8"/>
        <end position="17"/>
    </location>
</feature>
<accession>A0A8S3WLY5</accession>
<gene>
    <name evidence="2" type="ORF">PAPOLLO_LOCUS7821</name>
</gene>
<comment type="caution">
    <text evidence="2">The sequence shown here is derived from an EMBL/GenBank/DDBJ whole genome shotgun (WGS) entry which is preliminary data.</text>
</comment>
<protein>
    <submittedName>
        <fullName evidence="2">(apollo) hypothetical protein</fullName>
    </submittedName>
</protein>
<sequence length="137" mass="16072">MKRASYNENKKPLIKESIDEDLQEPLPLSTIQGQEENRPKIKIERVKERKTYTAKKKIFTQKENKMPQPQASEDINQDKIVVKGLKSKKDNREFKFVENDISIIDVEDVISYFLNAVLNKQKDTVILPFEVEVFECK</sequence>
<organism evidence="2 3">
    <name type="scientific">Parnassius apollo</name>
    <name type="common">Apollo butterfly</name>
    <name type="synonym">Papilio apollo</name>
    <dbReference type="NCBI Taxonomy" id="110799"/>
    <lineage>
        <taxon>Eukaryota</taxon>
        <taxon>Metazoa</taxon>
        <taxon>Ecdysozoa</taxon>
        <taxon>Arthropoda</taxon>
        <taxon>Hexapoda</taxon>
        <taxon>Insecta</taxon>
        <taxon>Pterygota</taxon>
        <taxon>Neoptera</taxon>
        <taxon>Endopterygota</taxon>
        <taxon>Lepidoptera</taxon>
        <taxon>Glossata</taxon>
        <taxon>Ditrysia</taxon>
        <taxon>Papilionoidea</taxon>
        <taxon>Papilionidae</taxon>
        <taxon>Parnassiinae</taxon>
        <taxon>Parnassini</taxon>
        <taxon>Parnassius</taxon>
        <taxon>Parnassius</taxon>
    </lineage>
</organism>
<dbReference type="OrthoDB" id="10065929at2759"/>
<feature type="region of interest" description="Disordered" evidence="1">
    <location>
        <begin position="1"/>
        <end position="37"/>
    </location>
</feature>